<sequence>MPAHQCILVQHSPLLRGRGKEAEVHTGRGSLLKSLFSVKGISSPKWRKLQRYQVITKGKRINSVRTTFGVCLPRISGAIPKIRLLFFEGATTRNDAGLRAP</sequence>
<proteinExistence type="predicted"/>
<gene>
    <name evidence="1" type="ORF">TVY486_1104440</name>
</gene>
<dbReference type="EMBL" id="HE573027">
    <property type="protein sequence ID" value="CCC52960.1"/>
    <property type="molecule type" value="Genomic_DNA"/>
</dbReference>
<reference evidence="1" key="1">
    <citation type="journal article" date="2012" name="Proc. Natl. Acad. Sci. U.S.A.">
        <title>Antigenic diversity is generated by distinct evolutionary mechanisms in African trypanosome species.</title>
        <authorList>
            <person name="Jackson A.P."/>
            <person name="Berry A."/>
            <person name="Aslett M."/>
            <person name="Allison H.C."/>
            <person name="Burton P."/>
            <person name="Vavrova-Anderson J."/>
            <person name="Brown R."/>
            <person name="Browne H."/>
            <person name="Corton N."/>
            <person name="Hauser H."/>
            <person name="Gamble J."/>
            <person name="Gilderthorp R."/>
            <person name="Marcello L."/>
            <person name="McQuillan J."/>
            <person name="Otto T.D."/>
            <person name="Quail M.A."/>
            <person name="Sanders M.J."/>
            <person name="van Tonder A."/>
            <person name="Ginger M.L."/>
            <person name="Field M.C."/>
            <person name="Barry J.D."/>
            <person name="Hertz-Fowler C."/>
            <person name="Berriman M."/>
        </authorList>
    </citation>
    <scope>NUCLEOTIDE SEQUENCE</scope>
    <source>
        <strain evidence="1">Y486</strain>
    </source>
</reference>
<organism evidence="1">
    <name type="scientific">Trypanosoma vivax (strain Y486)</name>
    <dbReference type="NCBI Taxonomy" id="1055687"/>
    <lineage>
        <taxon>Eukaryota</taxon>
        <taxon>Discoba</taxon>
        <taxon>Euglenozoa</taxon>
        <taxon>Kinetoplastea</taxon>
        <taxon>Metakinetoplastina</taxon>
        <taxon>Trypanosomatida</taxon>
        <taxon>Trypanosomatidae</taxon>
        <taxon>Trypanosoma</taxon>
        <taxon>Duttonella</taxon>
    </lineage>
</organism>
<protein>
    <submittedName>
        <fullName evidence="1">Uncharacterized protein</fullName>
    </submittedName>
</protein>
<dbReference type="AlphaFoldDB" id="G0UAX3"/>
<accession>G0UAX3</accession>
<evidence type="ECO:0000313" key="1">
    <source>
        <dbReference type="EMBL" id="CCC52960.1"/>
    </source>
</evidence>
<name>G0UAX3_TRYVY</name>